<organism evidence="1 2">
    <name type="scientific">Cardiobacterium valvarum</name>
    <dbReference type="NCBI Taxonomy" id="194702"/>
    <lineage>
        <taxon>Bacteria</taxon>
        <taxon>Pseudomonadati</taxon>
        <taxon>Pseudomonadota</taxon>
        <taxon>Gammaproteobacteria</taxon>
        <taxon>Cardiobacteriales</taxon>
        <taxon>Cardiobacteriaceae</taxon>
        <taxon>Cardiobacterium</taxon>
    </lineage>
</organism>
<protein>
    <recommendedName>
        <fullName evidence="3">Antitoxin VbhA domain-containing protein</fullName>
    </recommendedName>
</protein>
<proteinExistence type="predicted"/>
<evidence type="ECO:0000313" key="1">
    <source>
        <dbReference type="EMBL" id="SUX25771.1"/>
    </source>
</evidence>
<keyword evidence="2" id="KW-1185">Reference proteome</keyword>
<dbReference type="RefSeq" id="WP_115612697.1">
    <property type="nucleotide sequence ID" value="NZ_JBHLZC010000001.1"/>
</dbReference>
<gene>
    <name evidence="1" type="ORF">NCTC13294_02660</name>
</gene>
<accession>A0A381EFH7</accession>
<dbReference type="EMBL" id="UFUW01000001">
    <property type="protein sequence ID" value="SUX25771.1"/>
    <property type="molecule type" value="Genomic_DNA"/>
</dbReference>
<dbReference type="Proteomes" id="UP000254572">
    <property type="component" value="Unassembled WGS sequence"/>
</dbReference>
<reference evidence="1 2" key="1">
    <citation type="submission" date="2018-06" db="EMBL/GenBank/DDBJ databases">
        <authorList>
            <consortium name="Pathogen Informatics"/>
            <person name="Doyle S."/>
        </authorList>
    </citation>
    <scope>NUCLEOTIDE SEQUENCE [LARGE SCALE GENOMIC DNA]</scope>
    <source>
        <strain evidence="1 2">NCTC13294</strain>
    </source>
</reference>
<name>A0A381EFH7_9GAMM</name>
<dbReference type="AlphaFoldDB" id="A0A381EFH7"/>
<evidence type="ECO:0000313" key="2">
    <source>
        <dbReference type="Proteomes" id="UP000254572"/>
    </source>
</evidence>
<sequence>MTATAQLTAILTANAAAGYPDLDRSPAAQQERARHQAYLARKNRIEGLPPPDAFAAQLIRHLVAGDISPAQYITLIRLHSPS</sequence>
<evidence type="ECO:0008006" key="3">
    <source>
        <dbReference type="Google" id="ProtNLM"/>
    </source>
</evidence>